<keyword evidence="3" id="KW-1185">Reference proteome</keyword>
<keyword evidence="1" id="KW-0472">Membrane</keyword>
<keyword evidence="1" id="KW-0812">Transmembrane</keyword>
<evidence type="ECO:0000313" key="2">
    <source>
        <dbReference type="EMBL" id="OXA43160.1"/>
    </source>
</evidence>
<sequence length="500" mass="57467">MGFHLGVVKYTVSDFRQDWRKLNFDVLLQGNFQADMNCAEYLWKTRISLSLPPGCAEPTAGISWIISDLTNSSVTFSTSMKPGHEKYMSKMDGFIYPYTSFNGLTNEDNVGPTDFFYQISQLCYERLQVRTLIYCELVVQRHTQKSISVWFSPFSRLVWGGAAISLLIFISFETSRHVEWDDFLSLERIKLKLRTTVGSTSFNFSAIYLRQSPTLDFLKSNKIIFALTSLSVIVLLTTYETLLTAELVSPSVLKAVQNLKEFVETQTSVVIFGDEKKNALTSLEEESHEEFERQGLLNYFNSTKLQIPAFQNGLLYLAFSEAFEKSRAKRVGCFNNVHGSIATRARKLKLELKYVAERKKMVECFVLEGALSQAIFSIFQVHNREYFRRRIAQFKQHGFEQFWKSVLDLREVMELYSKINSIKENNLKLGSNDGTSSDYISFTNLISFLMLCLFCVALGVLAMVCEVGENLYVPIRIRRQLCMQVLNWRKLCSYCAKICT</sequence>
<feature type="transmembrane region" description="Helical" evidence="1">
    <location>
        <begin position="445"/>
        <end position="464"/>
    </location>
</feature>
<proteinExistence type="predicted"/>
<dbReference type="Proteomes" id="UP000198287">
    <property type="component" value="Unassembled WGS sequence"/>
</dbReference>
<protein>
    <submittedName>
        <fullName evidence="2">Uncharacterized protein</fullName>
    </submittedName>
</protein>
<reference evidence="2 3" key="1">
    <citation type="submission" date="2015-12" db="EMBL/GenBank/DDBJ databases">
        <title>The genome of Folsomia candida.</title>
        <authorList>
            <person name="Faddeeva A."/>
            <person name="Derks M.F."/>
            <person name="Anvar Y."/>
            <person name="Smit S."/>
            <person name="Van Straalen N."/>
            <person name="Roelofs D."/>
        </authorList>
    </citation>
    <scope>NUCLEOTIDE SEQUENCE [LARGE SCALE GENOMIC DNA]</scope>
    <source>
        <strain evidence="2 3">VU population</strain>
        <tissue evidence="2">Whole body</tissue>
    </source>
</reference>
<evidence type="ECO:0000313" key="3">
    <source>
        <dbReference type="Proteomes" id="UP000198287"/>
    </source>
</evidence>
<name>A0A226DDG4_FOLCA</name>
<accession>A0A226DDG4</accession>
<gene>
    <name evidence="2" type="ORF">Fcan01_22072</name>
</gene>
<dbReference type="EMBL" id="LNIX01000023">
    <property type="protein sequence ID" value="OXA43160.1"/>
    <property type="molecule type" value="Genomic_DNA"/>
</dbReference>
<evidence type="ECO:0000256" key="1">
    <source>
        <dbReference type="SAM" id="Phobius"/>
    </source>
</evidence>
<dbReference type="AlphaFoldDB" id="A0A226DDG4"/>
<organism evidence="2 3">
    <name type="scientific">Folsomia candida</name>
    <name type="common">Springtail</name>
    <dbReference type="NCBI Taxonomy" id="158441"/>
    <lineage>
        <taxon>Eukaryota</taxon>
        <taxon>Metazoa</taxon>
        <taxon>Ecdysozoa</taxon>
        <taxon>Arthropoda</taxon>
        <taxon>Hexapoda</taxon>
        <taxon>Collembola</taxon>
        <taxon>Entomobryomorpha</taxon>
        <taxon>Isotomoidea</taxon>
        <taxon>Isotomidae</taxon>
        <taxon>Proisotominae</taxon>
        <taxon>Folsomia</taxon>
    </lineage>
</organism>
<keyword evidence="1" id="KW-1133">Transmembrane helix</keyword>
<comment type="caution">
    <text evidence="2">The sequence shown here is derived from an EMBL/GenBank/DDBJ whole genome shotgun (WGS) entry which is preliminary data.</text>
</comment>